<dbReference type="AlphaFoldDB" id="A0AAD8B455"/>
<proteinExistence type="predicted"/>
<dbReference type="Proteomes" id="UP001233172">
    <property type="component" value="Unassembled WGS sequence"/>
</dbReference>
<name>A0AAD8B455_BIOPF</name>
<reference evidence="2" key="2">
    <citation type="submission" date="2023-04" db="EMBL/GenBank/DDBJ databases">
        <authorList>
            <person name="Bu L."/>
            <person name="Lu L."/>
            <person name="Laidemitt M.R."/>
            <person name="Zhang S.M."/>
            <person name="Mutuku M."/>
            <person name="Mkoji G."/>
            <person name="Steinauer M."/>
            <person name="Loker E.S."/>
        </authorList>
    </citation>
    <scope>NUCLEOTIDE SEQUENCE</scope>
    <source>
        <strain evidence="2">KasaAsao</strain>
        <tissue evidence="2">Whole Snail</tissue>
    </source>
</reference>
<feature type="region of interest" description="Disordered" evidence="1">
    <location>
        <begin position="1"/>
        <end position="67"/>
    </location>
</feature>
<comment type="caution">
    <text evidence="2">The sequence shown here is derived from an EMBL/GenBank/DDBJ whole genome shotgun (WGS) entry which is preliminary data.</text>
</comment>
<sequence length="106" mass="11379">QALHRLACPTQLNIMSNKAKTESSNKAAETDDCPPLRPPCYVLLPPCPKKKTPTPPPEPEPEMPPCPCPPPLLPPCNKCQDDTGQPATSKKQAPSNSNLQITGTKT</sequence>
<feature type="compositionally biased region" description="Polar residues" evidence="1">
    <location>
        <begin position="82"/>
        <end position="106"/>
    </location>
</feature>
<reference evidence="2" key="1">
    <citation type="journal article" date="2023" name="PLoS Negl. Trop. Dis.">
        <title>A genome sequence for Biomphalaria pfeifferi, the major vector snail for the human-infecting parasite Schistosoma mansoni.</title>
        <authorList>
            <person name="Bu L."/>
            <person name="Lu L."/>
            <person name="Laidemitt M.R."/>
            <person name="Zhang S.M."/>
            <person name="Mutuku M."/>
            <person name="Mkoji G."/>
            <person name="Steinauer M."/>
            <person name="Loker E.S."/>
        </authorList>
    </citation>
    <scope>NUCLEOTIDE SEQUENCE</scope>
    <source>
        <strain evidence="2">KasaAsao</strain>
    </source>
</reference>
<evidence type="ECO:0000256" key="1">
    <source>
        <dbReference type="SAM" id="MobiDB-lite"/>
    </source>
</evidence>
<feature type="compositionally biased region" description="Pro residues" evidence="1">
    <location>
        <begin position="53"/>
        <end position="67"/>
    </location>
</feature>
<evidence type="ECO:0000313" key="3">
    <source>
        <dbReference type="Proteomes" id="UP001233172"/>
    </source>
</evidence>
<evidence type="ECO:0000313" key="2">
    <source>
        <dbReference type="EMBL" id="KAK0047079.1"/>
    </source>
</evidence>
<feature type="region of interest" description="Disordered" evidence="1">
    <location>
        <begin position="79"/>
        <end position="106"/>
    </location>
</feature>
<organism evidence="2 3">
    <name type="scientific">Biomphalaria pfeifferi</name>
    <name type="common">Bloodfluke planorb</name>
    <name type="synonym">Freshwater snail</name>
    <dbReference type="NCBI Taxonomy" id="112525"/>
    <lineage>
        <taxon>Eukaryota</taxon>
        <taxon>Metazoa</taxon>
        <taxon>Spiralia</taxon>
        <taxon>Lophotrochozoa</taxon>
        <taxon>Mollusca</taxon>
        <taxon>Gastropoda</taxon>
        <taxon>Heterobranchia</taxon>
        <taxon>Euthyneura</taxon>
        <taxon>Panpulmonata</taxon>
        <taxon>Hygrophila</taxon>
        <taxon>Lymnaeoidea</taxon>
        <taxon>Planorbidae</taxon>
        <taxon>Biomphalaria</taxon>
    </lineage>
</organism>
<accession>A0AAD8B455</accession>
<gene>
    <name evidence="2" type="ORF">Bpfe_023482</name>
</gene>
<feature type="non-terminal residue" evidence="2">
    <location>
        <position position="106"/>
    </location>
</feature>
<feature type="non-terminal residue" evidence="2">
    <location>
        <position position="1"/>
    </location>
</feature>
<protein>
    <submittedName>
        <fullName evidence="2">Uncharacterized protein</fullName>
    </submittedName>
</protein>
<feature type="compositionally biased region" description="Polar residues" evidence="1">
    <location>
        <begin position="10"/>
        <end position="27"/>
    </location>
</feature>
<dbReference type="EMBL" id="JASAOG010000156">
    <property type="protein sequence ID" value="KAK0047079.1"/>
    <property type="molecule type" value="Genomic_DNA"/>
</dbReference>
<keyword evidence="3" id="KW-1185">Reference proteome</keyword>